<dbReference type="Pfam" id="PF00011">
    <property type="entry name" value="HSP20"/>
    <property type="match status" value="1"/>
</dbReference>
<name>A0ABD5UAU6_9EURY</name>
<comment type="similarity">
    <text evidence="1 2">Belongs to the small heat shock protein (HSP20) family.</text>
</comment>
<evidence type="ECO:0000256" key="2">
    <source>
        <dbReference type="RuleBase" id="RU003616"/>
    </source>
</evidence>
<feature type="domain" description="SHSP" evidence="3">
    <location>
        <begin position="37"/>
        <end position="131"/>
    </location>
</feature>
<sequence>MGPRDRDDRDPFDDIFRELSRMMNDVMGDDVGMRVQGNDSGFGDDVHITTQQDDEHVYVIADLPGVEKDAIDIKCDGRTLTVAAATDYREYEERLRLPVRVDEHSATATFKNGILEVAFERADSSADIDLH</sequence>
<protein>
    <submittedName>
        <fullName evidence="4">Hsp20/alpha crystallin family protein</fullName>
    </submittedName>
</protein>
<comment type="caution">
    <text evidence="4">The sequence shown here is derived from an EMBL/GenBank/DDBJ whole genome shotgun (WGS) entry which is preliminary data.</text>
</comment>
<dbReference type="SUPFAM" id="SSF49764">
    <property type="entry name" value="HSP20-like chaperones"/>
    <property type="match status" value="1"/>
</dbReference>
<keyword evidence="5" id="KW-1185">Reference proteome</keyword>
<gene>
    <name evidence="4" type="ORF">ACFQHK_09050</name>
</gene>
<evidence type="ECO:0000313" key="4">
    <source>
        <dbReference type="EMBL" id="MFC6836660.1"/>
    </source>
</evidence>
<evidence type="ECO:0000313" key="5">
    <source>
        <dbReference type="Proteomes" id="UP001596406"/>
    </source>
</evidence>
<dbReference type="Gene3D" id="2.60.40.790">
    <property type="match status" value="1"/>
</dbReference>
<dbReference type="Proteomes" id="UP001596406">
    <property type="component" value="Unassembled WGS sequence"/>
</dbReference>
<dbReference type="RefSeq" id="WP_304448341.1">
    <property type="nucleotide sequence ID" value="NZ_JARRAH010000001.1"/>
</dbReference>
<dbReference type="PROSITE" id="PS01031">
    <property type="entry name" value="SHSP"/>
    <property type="match status" value="1"/>
</dbReference>
<dbReference type="CDD" id="cd06464">
    <property type="entry name" value="ACD_sHsps-like"/>
    <property type="match status" value="1"/>
</dbReference>
<evidence type="ECO:0000259" key="3">
    <source>
        <dbReference type="PROSITE" id="PS01031"/>
    </source>
</evidence>
<dbReference type="AlphaFoldDB" id="A0ABD5UAU6"/>
<proteinExistence type="inferred from homology"/>
<dbReference type="InterPro" id="IPR002068">
    <property type="entry name" value="A-crystallin/Hsp20_dom"/>
</dbReference>
<accession>A0ABD5UAU6</accession>
<organism evidence="4 5">
    <name type="scientific">Halomarina ordinaria</name>
    <dbReference type="NCBI Taxonomy" id="3033939"/>
    <lineage>
        <taxon>Archaea</taxon>
        <taxon>Methanobacteriati</taxon>
        <taxon>Methanobacteriota</taxon>
        <taxon>Stenosarchaea group</taxon>
        <taxon>Halobacteria</taxon>
        <taxon>Halobacteriales</taxon>
        <taxon>Natronomonadaceae</taxon>
        <taxon>Halomarina</taxon>
    </lineage>
</organism>
<dbReference type="EMBL" id="JBHSXM010000001">
    <property type="protein sequence ID" value="MFC6836660.1"/>
    <property type="molecule type" value="Genomic_DNA"/>
</dbReference>
<evidence type="ECO:0000256" key="1">
    <source>
        <dbReference type="PROSITE-ProRule" id="PRU00285"/>
    </source>
</evidence>
<reference evidence="4 5" key="1">
    <citation type="journal article" date="2019" name="Int. J. Syst. Evol. Microbiol.">
        <title>The Global Catalogue of Microorganisms (GCM) 10K type strain sequencing project: providing services to taxonomists for standard genome sequencing and annotation.</title>
        <authorList>
            <consortium name="The Broad Institute Genomics Platform"/>
            <consortium name="The Broad Institute Genome Sequencing Center for Infectious Disease"/>
            <person name="Wu L."/>
            <person name="Ma J."/>
        </authorList>
    </citation>
    <scope>NUCLEOTIDE SEQUENCE [LARGE SCALE GENOMIC DNA]</scope>
    <source>
        <strain evidence="4 5">PSRA2</strain>
    </source>
</reference>
<dbReference type="InterPro" id="IPR008978">
    <property type="entry name" value="HSP20-like_chaperone"/>
</dbReference>